<evidence type="ECO:0000313" key="3">
    <source>
        <dbReference type="Proteomes" id="UP000602510"/>
    </source>
</evidence>
<gene>
    <name evidence="1" type="ORF">GN244_ATG08308</name>
    <name evidence="2" type="ORF">GN958_ATG08834</name>
</gene>
<accession>A0A833S3B0</accession>
<dbReference type="EMBL" id="JAACNO010001230">
    <property type="protein sequence ID" value="KAF4141945.1"/>
    <property type="molecule type" value="Genomic_DNA"/>
</dbReference>
<sequence>MEALCVPSDSSNSASSMSDASVLAPLPFVLSYCSLSELQRLSQISHDVSSICELEWRLRTIKRFGELRFATCQWRRCFLLRSQFRRKAVDEVTARIYLMNNRGETRFFPIERGTPLMCSKERAVVYNRCKRMFDLSLRINRSIQEISTLIGMVSVDEARGLLSEHISLMTSVAALRGSLNFESELFQIFPAPVLLDTNSLLRVTHKFHDEEDADFLQSSLMMMQVWASIDGVIYRPLAPPATIQETPDRVQLAGESIEEMATYSSLKLHELSGMTISIDDNTLRYRLQRDELCVNALVSNTYLLYLFNPLQYRPLDWTFDAMVQVGDARYVLPVQREGVFLNTSSYALRVFLSYGKLPEIPHMTQEEEHVVADSATSTGARGAEESDPLEIPYDGQREVFGFHLTATNRISKKTYVIASKATCLSLSPSTNTSVERRLRQMSIESTSTLSDEEADGSEANSTSLERHVHLPFDAMICYCFAPTCRLQYVEFAIGFEPLMHLLGVTDFLPDTVAAY</sequence>
<evidence type="ECO:0000313" key="2">
    <source>
        <dbReference type="EMBL" id="KAF4141945.1"/>
    </source>
</evidence>
<dbReference type="Proteomes" id="UP000602510">
    <property type="component" value="Unassembled WGS sequence"/>
</dbReference>
<reference evidence="1" key="1">
    <citation type="submission" date="2020-04" db="EMBL/GenBank/DDBJ databases">
        <title>Hybrid Assembly of Korean Phytophthora infestans isolates.</title>
        <authorList>
            <person name="Prokchorchik M."/>
            <person name="Lee Y."/>
            <person name="Seo J."/>
            <person name="Cho J.-H."/>
            <person name="Park Y.-E."/>
            <person name="Jang D.-C."/>
            <person name="Im J.-S."/>
            <person name="Choi J.-G."/>
            <person name="Park H.-J."/>
            <person name="Lee G.-B."/>
            <person name="Lee Y.-G."/>
            <person name="Hong S.-Y."/>
            <person name="Cho K."/>
            <person name="Sohn K.H."/>
        </authorList>
    </citation>
    <scope>NUCLEOTIDE SEQUENCE</scope>
    <source>
        <strain evidence="1">KR_1_A1</strain>
        <strain evidence="2">KR_2_A2</strain>
    </source>
</reference>
<protein>
    <submittedName>
        <fullName evidence="1">Uncharacterized protein</fullName>
    </submittedName>
</protein>
<proteinExistence type="predicted"/>
<evidence type="ECO:0000313" key="1">
    <source>
        <dbReference type="EMBL" id="KAF4039477.1"/>
    </source>
</evidence>
<dbReference type="EMBL" id="WSZM01000174">
    <property type="protein sequence ID" value="KAF4039477.1"/>
    <property type="molecule type" value="Genomic_DNA"/>
</dbReference>
<organism evidence="1 3">
    <name type="scientific">Phytophthora infestans</name>
    <name type="common">Potato late blight agent</name>
    <name type="synonym">Botrytis infestans</name>
    <dbReference type="NCBI Taxonomy" id="4787"/>
    <lineage>
        <taxon>Eukaryota</taxon>
        <taxon>Sar</taxon>
        <taxon>Stramenopiles</taxon>
        <taxon>Oomycota</taxon>
        <taxon>Peronosporomycetes</taxon>
        <taxon>Peronosporales</taxon>
        <taxon>Peronosporaceae</taxon>
        <taxon>Phytophthora</taxon>
    </lineage>
</organism>
<name>A0A833S3B0_PHYIN</name>
<keyword evidence="3" id="KW-1185">Reference proteome</keyword>
<comment type="caution">
    <text evidence="1">The sequence shown here is derived from an EMBL/GenBank/DDBJ whole genome shotgun (WGS) entry which is preliminary data.</text>
</comment>
<dbReference type="AlphaFoldDB" id="A0A833S3B0"/>
<dbReference type="Proteomes" id="UP000704712">
    <property type="component" value="Unassembled WGS sequence"/>
</dbReference>